<reference evidence="2" key="3">
    <citation type="submission" date="2015-04" db="UniProtKB">
        <authorList>
            <consortium name="EnsemblPlants"/>
        </authorList>
    </citation>
    <scope>IDENTIFICATION</scope>
</reference>
<evidence type="ECO:0000256" key="1">
    <source>
        <dbReference type="SAM" id="MobiDB-lite"/>
    </source>
</evidence>
<name>A0A0D9V9G0_9ORYZ</name>
<keyword evidence="3" id="KW-1185">Reference proteome</keyword>
<reference evidence="2 3" key="1">
    <citation type="submission" date="2012-08" db="EMBL/GenBank/DDBJ databases">
        <title>Oryza genome evolution.</title>
        <authorList>
            <person name="Wing R.A."/>
        </authorList>
    </citation>
    <scope>NUCLEOTIDE SEQUENCE</scope>
</reference>
<dbReference type="Proteomes" id="UP000032180">
    <property type="component" value="Chromosome 1"/>
</dbReference>
<dbReference type="HOGENOM" id="CLU_2472302_0_0_1"/>
<dbReference type="Gramene" id="LPERR01G36080.1">
    <property type="protein sequence ID" value="LPERR01G36080.1"/>
    <property type="gene ID" value="LPERR01G36080"/>
</dbReference>
<organism evidence="2 3">
    <name type="scientific">Leersia perrieri</name>
    <dbReference type="NCBI Taxonomy" id="77586"/>
    <lineage>
        <taxon>Eukaryota</taxon>
        <taxon>Viridiplantae</taxon>
        <taxon>Streptophyta</taxon>
        <taxon>Embryophyta</taxon>
        <taxon>Tracheophyta</taxon>
        <taxon>Spermatophyta</taxon>
        <taxon>Magnoliopsida</taxon>
        <taxon>Liliopsida</taxon>
        <taxon>Poales</taxon>
        <taxon>Poaceae</taxon>
        <taxon>BOP clade</taxon>
        <taxon>Oryzoideae</taxon>
        <taxon>Oryzeae</taxon>
        <taxon>Oryzinae</taxon>
        <taxon>Leersia</taxon>
    </lineage>
</organism>
<reference evidence="3" key="2">
    <citation type="submission" date="2013-12" db="EMBL/GenBank/DDBJ databases">
        <authorList>
            <person name="Yu Y."/>
            <person name="Lee S."/>
            <person name="de Baynast K."/>
            <person name="Wissotski M."/>
            <person name="Liu L."/>
            <person name="Talag J."/>
            <person name="Goicoechea J."/>
            <person name="Angelova A."/>
            <person name="Jetty R."/>
            <person name="Kudrna D."/>
            <person name="Golser W."/>
            <person name="Rivera L."/>
            <person name="Zhang J."/>
            <person name="Wing R."/>
        </authorList>
    </citation>
    <scope>NUCLEOTIDE SEQUENCE</scope>
</reference>
<sequence length="88" mass="9415">MDREWEDGGVPGLEKQHKGANAGDHINGGWCNGSCCVCPARAPVALCSCQEYAYPCAIPCRQCIRRGSSGDCGDHQMATLPQPGHVER</sequence>
<evidence type="ECO:0000313" key="2">
    <source>
        <dbReference type="EnsemblPlants" id="LPERR01G36080.1"/>
    </source>
</evidence>
<proteinExistence type="predicted"/>
<dbReference type="EnsemblPlants" id="LPERR01G36080.1">
    <property type="protein sequence ID" value="LPERR01G36080.1"/>
    <property type="gene ID" value="LPERR01G36080"/>
</dbReference>
<feature type="region of interest" description="Disordered" evidence="1">
    <location>
        <begin position="1"/>
        <end position="20"/>
    </location>
</feature>
<protein>
    <submittedName>
        <fullName evidence="2">Uncharacterized protein</fullName>
    </submittedName>
</protein>
<dbReference type="AlphaFoldDB" id="A0A0D9V9G0"/>
<accession>A0A0D9V9G0</accession>
<evidence type="ECO:0000313" key="3">
    <source>
        <dbReference type="Proteomes" id="UP000032180"/>
    </source>
</evidence>